<evidence type="ECO:0000256" key="1">
    <source>
        <dbReference type="SAM" id="Coils"/>
    </source>
</evidence>
<feature type="region of interest" description="Disordered" evidence="2">
    <location>
        <begin position="416"/>
        <end position="442"/>
    </location>
</feature>
<feature type="coiled-coil region" evidence="1">
    <location>
        <begin position="209"/>
        <end position="372"/>
    </location>
</feature>
<dbReference type="KEGG" id="cvn:111131747"/>
<reference evidence="5" key="1">
    <citation type="submission" date="2025-08" db="UniProtKB">
        <authorList>
            <consortium name="RefSeq"/>
        </authorList>
    </citation>
    <scope>IDENTIFICATION</scope>
    <source>
        <tissue evidence="5">Whole sample</tissue>
    </source>
</reference>
<protein>
    <submittedName>
        <fullName evidence="5">Inner centromere protein-like</fullName>
    </submittedName>
</protein>
<keyword evidence="4" id="KW-1185">Reference proteome</keyword>
<evidence type="ECO:0000256" key="2">
    <source>
        <dbReference type="SAM" id="MobiDB-lite"/>
    </source>
</evidence>
<dbReference type="InterPro" id="IPR001315">
    <property type="entry name" value="CARD"/>
</dbReference>
<accession>A0A8B8E6S4</accession>
<dbReference type="RefSeq" id="XP_022335126.1">
    <property type="nucleotide sequence ID" value="XM_022479418.1"/>
</dbReference>
<dbReference type="Proteomes" id="UP000694844">
    <property type="component" value="Chromosome 4"/>
</dbReference>
<proteinExistence type="predicted"/>
<organism evidence="4 5">
    <name type="scientific">Crassostrea virginica</name>
    <name type="common">Eastern oyster</name>
    <dbReference type="NCBI Taxonomy" id="6565"/>
    <lineage>
        <taxon>Eukaryota</taxon>
        <taxon>Metazoa</taxon>
        <taxon>Spiralia</taxon>
        <taxon>Lophotrochozoa</taxon>
        <taxon>Mollusca</taxon>
        <taxon>Bivalvia</taxon>
        <taxon>Autobranchia</taxon>
        <taxon>Pteriomorphia</taxon>
        <taxon>Ostreida</taxon>
        <taxon>Ostreoidea</taxon>
        <taxon>Ostreidae</taxon>
        <taxon>Crassostrea</taxon>
    </lineage>
</organism>
<dbReference type="Gene3D" id="1.10.533.10">
    <property type="entry name" value="Death Domain, Fas"/>
    <property type="match status" value="1"/>
</dbReference>
<dbReference type="PROSITE" id="PS50209">
    <property type="entry name" value="CARD"/>
    <property type="match status" value="1"/>
</dbReference>
<dbReference type="OrthoDB" id="6162196at2759"/>
<feature type="compositionally biased region" description="Low complexity" evidence="2">
    <location>
        <begin position="99"/>
        <end position="110"/>
    </location>
</feature>
<dbReference type="InterPro" id="IPR011029">
    <property type="entry name" value="DEATH-like_dom_sf"/>
</dbReference>
<dbReference type="Pfam" id="PF00619">
    <property type="entry name" value="CARD"/>
    <property type="match status" value="1"/>
</dbReference>
<evidence type="ECO:0000259" key="3">
    <source>
        <dbReference type="PROSITE" id="PS50209"/>
    </source>
</evidence>
<dbReference type="GeneID" id="111131747"/>
<evidence type="ECO:0000313" key="4">
    <source>
        <dbReference type="Proteomes" id="UP000694844"/>
    </source>
</evidence>
<feature type="domain" description="CARD" evidence="3">
    <location>
        <begin position="1"/>
        <end position="92"/>
    </location>
</feature>
<sequence length="467" mass="53702">MKPENERKLWRNWMFLKQELPVPEMTEKMIAAGFFTEENKNEINNVKPNTRLMRAEKFLNILLETGDEGYETFCQILAKDSSGMFEEINDKMEIAVNPKAASADPAAAGGSEDENPKVEPEKNPPSTPSRSSSGVSRGNTNMSAAPDPVQAAESVQAAAAAMANVAVENAGVNMRALETELVRIAPTIAELFQKIVQTTQHSNPSWDELQRVKADNERLRRLNRALIEKLNTFQKQIIQLQLENKKLRDSGVCETESKADLDKKARELEELKQKLEQQKEELIAKDEELNEQLRKIRDIEDENERQKVQILKLEVLHDEGVSERNRQQIQIIELREEKEKQRQKIDLLEDVQRKDEERLERLEARLRLLEQIAPVSNRNSIYGGNSRRRNTRVVSPPRSMPWMSGVVNRSHHANVKFTPRHLGAEKRKKRDGRSKRENITSPDNGEMTRIFYYIFLLCIPDKLPPEI</sequence>
<dbReference type="GO" id="GO:0042981">
    <property type="term" value="P:regulation of apoptotic process"/>
    <property type="evidence" value="ECO:0007669"/>
    <property type="project" value="InterPro"/>
</dbReference>
<name>A0A8B8E6S4_CRAVI</name>
<feature type="region of interest" description="Disordered" evidence="2">
    <location>
        <begin position="99"/>
        <end position="150"/>
    </location>
</feature>
<dbReference type="SUPFAM" id="SSF47986">
    <property type="entry name" value="DEATH domain"/>
    <property type="match status" value="1"/>
</dbReference>
<keyword evidence="1" id="KW-0175">Coiled coil</keyword>
<gene>
    <name evidence="5" type="primary">LOC111131747</name>
</gene>
<feature type="compositionally biased region" description="Low complexity" evidence="2">
    <location>
        <begin position="128"/>
        <end position="141"/>
    </location>
</feature>
<dbReference type="CDD" id="cd01671">
    <property type="entry name" value="CARD"/>
    <property type="match status" value="1"/>
</dbReference>
<evidence type="ECO:0000313" key="5">
    <source>
        <dbReference type="RefSeq" id="XP_022335126.1"/>
    </source>
</evidence>
<dbReference type="AlphaFoldDB" id="A0A8B8E6S4"/>